<sequence>MPLKTPQQYLDSLHDNRTVYYRGERVPDVTTHPVISKAAKHACVDYEMAEDPETRSLAVVE</sequence>
<dbReference type="InterPro" id="IPR004925">
    <property type="entry name" value="HpaB/PvcC/4-BUDH"/>
</dbReference>
<evidence type="ECO:0000313" key="2">
    <source>
        <dbReference type="EMBL" id="SVE50350.1"/>
    </source>
</evidence>
<feature type="domain" description="HpaB/PvcC/4-BUDH N-terminal" evidence="1">
    <location>
        <begin position="5"/>
        <end position="60"/>
    </location>
</feature>
<reference evidence="2" key="1">
    <citation type="submission" date="2018-05" db="EMBL/GenBank/DDBJ databases">
        <authorList>
            <person name="Lanie J.A."/>
            <person name="Ng W.-L."/>
            <person name="Kazmierczak K.M."/>
            <person name="Andrzejewski T.M."/>
            <person name="Davidsen T.M."/>
            <person name="Wayne K.J."/>
            <person name="Tettelin H."/>
            <person name="Glass J.I."/>
            <person name="Rusch D."/>
            <person name="Podicherti R."/>
            <person name="Tsui H.-C.T."/>
            <person name="Winkler M.E."/>
        </authorList>
    </citation>
    <scope>NUCLEOTIDE SEQUENCE</scope>
</reference>
<dbReference type="AlphaFoldDB" id="A0A383E1P7"/>
<dbReference type="GO" id="GO:0016627">
    <property type="term" value="F:oxidoreductase activity, acting on the CH-CH group of donors"/>
    <property type="evidence" value="ECO:0007669"/>
    <property type="project" value="InterPro"/>
</dbReference>
<proteinExistence type="predicted"/>
<evidence type="ECO:0000259" key="1">
    <source>
        <dbReference type="Pfam" id="PF11794"/>
    </source>
</evidence>
<gene>
    <name evidence="2" type="ORF">METZ01_LOCUS503204</name>
</gene>
<organism evidence="2">
    <name type="scientific">marine metagenome</name>
    <dbReference type="NCBI Taxonomy" id="408172"/>
    <lineage>
        <taxon>unclassified sequences</taxon>
        <taxon>metagenomes</taxon>
        <taxon>ecological metagenomes</taxon>
    </lineage>
</organism>
<dbReference type="Pfam" id="PF11794">
    <property type="entry name" value="HpaB_N"/>
    <property type="match status" value="1"/>
</dbReference>
<dbReference type="InterPro" id="IPR009100">
    <property type="entry name" value="AcylCoA_DH/oxidase_NM_dom_sf"/>
</dbReference>
<dbReference type="EMBL" id="UINC01221847">
    <property type="protein sequence ID" value="SVE50350.1"/>
    <property type="molecule type" value="Genomic_DNA"/>
</dbReference>
<dbReference type="PANTHER" id="PTHR36117">
    <property type="entry name" value="4-HYDROXYPHENYLACETATE 3-MONOOXYGENASE-RELATED"/>
    <property type="match status" value="1"/>
</dbReference>
<dbReference type="Gene3D" id="1.10.3140.10">
    <property type="entry name" value="4-hydroxybutyryl-coa dehydratase, domain 1"/>
    <property type="match status" value="1"/>
</dbReference>
<dbReference type="InterPro" id="IPR024674">
    <property type="entry name" value="HpaB/PvcC/4-BUDH_N"/>
</dbReference>
<protein>
    <recommendedName>
        <fullName evidence="1">HpaB/PvcC/4-BUDH N-terminal domain-containing protein</fullName>
    </recommendedName>
</protein>
<name>A0A383E1P7_9ZZZZ</name>
<dbReference type="PANTHER" id="PTHR36117:SF3">
    <property type="entry name" value="4-HYDROXYPHENYLACETATE 3-MONOOXYGENASE-RELATED"/>
    <property type="match status" value="1"/>
</dbReference>
<dbReference type="SUPFAM" id="SSF56645">
    <property type="entry name" value="Acyl-CoA dehydrogenase NM domain-like"/>
    <property type="match status" value="1"/>
</dbReference>
<accession>A0A383E1P7</accession>
<feature type="non-terminal residue" evidence="2">
    <location>
        <position position="61"/>
    </location>
</feature>